<reference evidence="2 3" key="1">
    <citation type="journal article" date="2021" name="Int. J. Syst. Evol. Microbiol.">
        <title>Novosphingobium decolorationis sp. nov., an aniline blue-decolourizing bacterium isolated from East Pacific sediment.</title>
        <authorList>
            <person name="Chen X."/>
            <person name="Dong B."/>
            <person name="Chen T."/>
            <person name="Ren N."/>
            <person name="Wang J."/>
            <person name="Xu Y."/>
            <person name="Yang J."/>
            <person name="Zhu S."/>
            <person name="Chen J."/>
        </authorList>
    </citation>
    <scope>NUCLEOTIDE SEQUENCE [LARGE SCALE GENOMIC DNA]</scope>
    <source>
        <strain evidence="2 3">502str22</strain>
    </source>
</reference>
<dbReference type="RefSeq" id="WP_213499589.1">
    <property type="nucleotide sequence ID" value="NZ_CP054856.1"/>
</dbReference>
<gene>
    <name evidence="2" type="ORF">HT578_11560</name>
</gene>
<dbReference type="InterPro" id="IPR006311">
    <property type="entry name" value="TAT_signal"/>
</dbReference>
<dbReference type="InterPro" id="IPR050789">
    <property type="entry name" value="Diverse_Enzym_Activities"/>
</dbReference>
<name>A0ABX8E607_9SPHN</name>
<protein>
    <submittedName>
        <fullName evidence="2">Beta-lactamase family protein</fullName>
    </submittedName>
</protein>
<dbReference type="InterPro" id="IPR012338">
    <property type="entry name" value="Beta-lactam/transpept-like"/>
</dbReference>
<evidence type="ECO:0000313" key="3">
    <source>
        <dbReference type="Proteomes" id="UP000677126"/>
    </source>
</evidence>
<dbReference type="PANTHER" id="PTHR43283:SF3">
    <property type="entry name" value="BETA-LACTAMASE FAMILY PROTEIN (AFU_ORTHOLOGUE AFUA_5G07500)"/>
    <property type="match status" value="1"/>
</dbReference>
<organism evidence="2 3">
    <name type="scientific">Novosphingobium decolorationis</name>
    <dbReference type="NCBI Taxonomy" id="2698673"/>
    <lineage>
        <taxon>Bacteria</taxon>
        <taxon>Pseudomonadati</taxon>
        <taxon>Pseudomonadota</taxon>
        <taxon>Alphaproteobacteria</taxon>
        <taxon>Sphingomonadales</taxon>
        <taxon>Sphingomonadaceae</taxon>
        <taxon>Novosphingobium</taxon>
    </lineage>
</organism>
<accession>A0ABX8E607</accession>
<dbReference type="InterPro" id="IPR001466">
    <property type="entry name" value="Beta-lactam-related"/>
</dbReference>
<feature type="domain" description="Beta-lactamase-related" evidence="1">
    <location>
        <begin position="60"/>
        <end position="415"/>
    </location>
</feature>
<evidence type="ECO:0000259" key="1">
    <source>
        <dbReference type="Pfam" id="PF00144"/>
    </source>
</evidence>
<dbReference type="PANTHER" id="PTHR43283">
    <property type="entry name" value="BETA-LACTAMASE-RELATED"/>
    <property type="match status" value="1"/>
</dbReference>
<evidence type="ECO:0000313" key="2">
    <source>
        <dbReference type="EMBL" id="QVM84238.1"/>
    </source>
</evidence>
<dbReference type="Proteomes" id="UP000677126">
    <property type="component" value="Chromosome"/>
</dbReference>
<dbReference type="EMBL" id="CP054856">
    <property type="protein sequence ID" value="QVM84238.1"/>
    <property type="molecule type" value="Genomic_DNA"/>
</dbReference>
<dbReference type="PROSITE" id="PS51318">
    <property type="entry name" value="TAT"/>
    <property type="match status" value="1"/>
</dbReference>
<proteinExistence type="predicted"/>
<dbReference type="SUPFAM" id="SSF56601">
    <property type="entry name" value="beta-lactamase/transpeptidase-like"/>
    <property type="match status" value="1"/>
</dbReference>
<dbReference type="Gene3D" id="3.40.710.10">
    <property type="entry name" value="DD-peptidase/beta-lactamase superfamily"/>
    <property type="match status" value="1"/>
</dbReference>
<dbReference type="Pfam" id="PF00144">
    <property type="entry name" value="Beta-lactamase"/>
    <property type="match status" value="1"/>
</dbReference>
<sequence length="436" mass="46806">MTREVEGLQHALDRRRLLMLGAAAGLGAPLLPRLALAAQDRDLLPRVRAVLARWTGPGRFPGMIATLGLPGQAPEYVLSGMQSFTEDSAMRPDSLFRIYSMTKPVTGMAAMQLIADGLLGLDQPLHEILPEYADMQVQDRYDGSLDALHDAPRAITIRHLLTHTAGIGYTIVQKGPIKDLMEQKGLIPGQVSRLKVPGIFNGETVGSLDLFASRLAQVPLVADPGTKWIYSMGLDLLGRVIEVVSGLAFDRYLREVIFAPAGMESTTFQVPREEAGRLTTNYGALGQGLVPIDTGADSIYLDPPPFPFGGAGLVSTPADYDRFLRLLAQFGELDGRRILSELAVRTGTRNLLPEGVAGPVTQGRPSSFGAGGRVGMGPESGMFGWSGAAGTVAMVDMAKGLRSQIFVQFMPPEASRLLPEFQSALKADVTALLERT</sequence>
<keyword evidence="3" id="KW-1185">Reference proteome</keyword>